<keyword evidence="4" id="KW-1185">Reference proteome</keyword>
<feature type="compositionally biased region" description="Low complexity" evidence="1">
    <location>
        <begin position="159"/>
        <end position="173"/>
    </location>
</feature>
<feature type="domain" description="CTP synthase N-terminal" evidence="2">
    <location>
        <begin position="3"/>
        <end position="244"/>
    </location>
</feature>
<dbReference type="PANTHER" id="PTHR11550">
    <property type="entry name" value="CTP SYNTHASE"/>
    <property type="match status" value="1"/>
</dbReference>
<organism evidence="3 4">
    <name type="scientific">Dispira parvispora</name>
    <dbReference type="NCBI Taxonomy" id="1520584"/>
    <lineage>
        <taxon>Eukaryota</taxon>
        <taxon>Fungi</taxon>
        <taxon>Fungi incertae sedis</taxon>
        <taxon>Zoopagomycota</taxon>
        <taxon>Kickxellomycotina</taxon>
        <taxon>Dimargaritomycetes</taxon>
        <taxon>Dimargaritales</taxon>
        <taxon>Dimargaritaceae</taxon>
        <taxon>Dispira</taxon>
    </lineage>
</organism>
<evidence type="ECO:0000313" key="3">
    <source>
        <dbReference type="EMBL" id="KAJ1956418.1"/>
    </source>
</evidence>
<dbReference type="SUPFAM" id="SSF52540">
    <property type="entry name" value="P-loop containing nucleoside triphosphate hydrolases"/>
    <property type="match status" value="1"/>
</dbReference>
<dbReference type="InterPro" id="IPR004468">
    <property type="entry name" value="CTP_synthase"/>
</dbReference>
<dbReference type="GO" id="GO:0042802">
    <property type="term" value="F:identical protein binding"/>
    <property type="evidence" value="ECO:0007669"/>
    <property type="project" value="TreeGrafter"/>
</dbReference>
<feature type="region of interest" description="Disordered" evidence="1">
    <location>
        <begin position="140"/>
        <end position="180"/>
    </location>
</feature>
<evidence type="ECO:0000256" key="1">
    <source>
        <dbReference type="SAM" id="MobiDB-lite"/>
    </source>
</evidence>
<protein>
    <submittedName>
        <fullName evidence="3">CTP synthase ura7</fullName>
        <ecNumber evidence="3">6.3.4.2</ecNumber>
    </submittedName>
</protein>
<keyword evidence="3" id="KW-0436">Ligase</keyword>
<dbReference type="GO" id="GO:0005737">
    <property type="term" value="C:cytoplasm"/>
    <property type="evidence" value="ECO:0007669"/>
    <property type="project" value="TreeGrafter"/>
</dbReference>
<dbReference type="PANTHER" id="PTHR11550:SF0">
    <property type="entry name" value="CTP SYNTHASE-RELATED"/>
    <property type="match status" value="1"/>
</dbReference>
<dbReference type="GO" id="GO:0003883">
    <property type="term" value="F:CTP synthase activity"/>
    <property type="evidence" value="ECO:0007669"/>
    <property type="project" value="UniProtKB-EC"/>
</dbReference>
<evidence type="ECO:0000313" key="4">
    <source>
        <dbReference type="Proteomes" id="UP001150925"/>
    </source>
</evidence>
<feature type="non-terminal residue" evidence="3">
    <location>
        <position position="244"/>
    </location>
</feature>
<reference evidence="3" key="1">
    <citation type="submission" date="2022-07" db="EMBL/GenBank/DDBJ databases">
        <title>Phylogenomic reconstructions and comparative analyses of Kickxellomycotina fungi.</title>
        <authorList>
            <person name="Reynolds N.K."/>
            <person name="Stajich J.E."/>
            <person name="Barry K."/>
            <person name="Grigoriev I.V."/>
            <person name="Crous P."/>
            <person name="Smith M.E."/>
        </authorList>
    </citation>
    <scope>NUCLEOTIDE SEQUENCE</scope>
    <source>
        <strain evidence="3">RSA 1196</strain>
    </source>
</reference>
<dbReference type="Pfam" id="PF06418">
    <property type="entry name" value="CTP_synth_N"/>
    <property type="match status" value="1"/>
</dbReference>
<dbReference type="GO" id="GO:0006241">
    <property type="term" value="P:CTP biosynthetic process"/>
    <property type="evidence" value="ECO:0007669"/>
    <property type="project" value="TreeGrafter"/>
</dbReference>
<dbReference type="InterPro" id="IPR017456">
    <property type="entry name" value="CTP_synthase_N"/>
</dbReference>
<comment type="caution">
    <text evidence="3">The sequence shown here is derived from an EMBL/GenBank/DDBJ whole genome shotgun (WGS) entry which is preliminary data.</text>
</comment>
<dbReference type="InterPro" id="IPR027417">
    <property type="entry name" value="P-loop_NTPase"/>
</dbReference>
<dbReference type="GO" id="GO:0097268">
    <property type="term" value="C:cytoophidium"/>
    <property type="evidence" value="ECO:0007669"/>
    <property type="project" value="TreeGrafter"/>
</dbReference>
<dbReference type="OrthoDB" id="1739076at2759"/>
<dbReference type="Gene3D" id="3.40.50.300">
    <property type="entry name" value="P-loop containing nucleotide triphosphate hydrolases"/>
    <property type="match status" value="1"/>
</dbReference>
<accession>A0A9W8AK92</accession>
<gene>
    <name evidence="3" type="primary">URA7</name>
    <name evidence="3" type="ORF">IWQ62_005305</name>
</gene>
<dbReference type="Proteomes" id="UP001150925">
    <property type="component" value="Unassembled WGS sequence"/>
</dbReference>
<dbReference type="CDD" id="cd03113">
    <property type="entry name" value="CTPS_N"/>
    <property type="match status" value="1"/>
</dbReference>
<evidence type="ECO:0000259" key="2">
    <source>
        <dbReference type="Pfam" id="PF06418"/>
    </source>
</evidence>
<dbReference type="GO" id="GO:0019856">
    <property type="term" value="P:pyrimidine nucleobase biosynthetic process"/>
    <property type="evidence" value="ECO:0007669"/>
    <property type="project" value="TreeGrafter"/>
</dbReference>
<dbReference type="EC" id="6.3.4.2" evidence="3"/>
<dbReference type="EMBL" id="JANBPY010002130">
    <property type="protein sequence ID" value="KAJ1956418.1"/>
    <property type="molecule type" value="Genomic_DNA"/>
</dbReference>
<dbReference type="AlphaFoldDB" id="A0A9W8AK92"/>
<name>A0A9W8AK92_9FUNG</name>
<sequence>MVKYILVTGGVISGIGKGIIASSTGFLLKTLGLNVTAIKIDPYLNIDAGTLSPLDHGEVFVLKDGGEVDLDLGNYERFLDVTLTRDNNITTGKIYQSVIEKERRGDYLGKTVQVVPHITDDIQNWVERVSKVPVQERRRTNPAYFKSTEHLGGTGTPITDSMSTPDSDSSTNSDGDREPDVCIIELGGTVGDIESAPFVEAMRQFQFRVGHDNFCLIHVSLIPVVGSVGEQKTKPTQSSVRDLR</sequence>
<proteinExistence type="predicted"/>